<dbReference type="InterPro" id="IPR011990">
    <property type="entry name" value="TPR-like_helical_dom_sf"/>
</dbReference>
<dbReference type="SUPFAM" id="SSF81901">
    <property type="entry name" value="HCP-like"/>
    <property type="match status" value="1"/>
</dbReference>
<keyword evidence="4" id="KW-1185">Reference proteome</keyword>
<evidence type="ECO:0000313" key="3">
    <source>
        <dbReference type="EMBL" id="KAK2554997.1"/>
    </source>
</evidence>
<dbReference type="Proteomes" id="UP001249851">
    <property type="component" value="Unassembled WGS sequence"/>
</dbReference>
<dbReference type="EMBL" id="JARQWQ010000065">
    <property type="protein sequence ID" value="KAK2554997.1"/>
    <property type="molecule type" value="Genomic_DNA"/>
</dbReference>
<protein>
    <submittedName>
        <fullName evidence="3">Cytochrome c oxidase assembly factor 7</fullName>
    </submittedName>
</protein>
<organism evidence="3 4">
    <name type="scientific">Acropora cervicornis</name>
    <name type="common">Staghorn coral</name>
    <dbReference type="NCBI Taxonomy" id="6130"/>
    <lineage>
        <taxon>Eukaryota</taxon>
        <taxon>Metazoa</taxon>
        <taxon>Cnidaria</taxon>
        <taxon>Anthozoa</taxon>
        <taxon>Hexacorallia</taxon>
        <taxon>Scleractinia</taxon>
        <taxon>Astrocoeniina</taxon>
        <taxon>Acroporidae</taxon>
        <taxon>Acropora</taxon>
    </lineage>
</organism>
<comment type="similarity">
    <text evidence="1">Belongs to the hcp beta-lactamase family.</text>
</comment>
<accession>A0AAD9Q577</accession>
<dbReference type="SMART" id="SM00671">
    <property type="entry name" value="SEL1"/>
    <property type="match status" value="5"/>
</dbReference>
<dbReference type="PANTHER" id="PTHR13891">
    <property type="entry name" value="CYTOCHROME C OXIDASE ASSEMBLY FACTOR 7"/>
    <property type="match status" value="1"/>
</dbReference>
<name>A0AAD9Q577_ACRCE</name>
<dbReference type="PANTHER" id="PTHR13891:SF1">
    <property type="entry name" value="CYTOCHROME C OXIDASE ASSEMBLY FACTOR 7"/>
    <property type="match status" value="1"/>
</dbReference>
<gene>
    <name evidence="3" type="ORF">P5673_023341</name>
</gene>
<reference evidence="3" key="2">
    <citation type="journal article" date="2023" name="Science">
        <title>Genomic signatures of disease resistance in endangered staghorn corals.</title>
        <authorList>
            <person name="Vollmer S.V."/>
            <person name="Selwyn J.D."/>
            <person name="Despard B.A."/>
            <person name="Roesel C.L."/>
        </authorList>
    </citation>
    <scope>NUCLEOTIDE SEQUENCE</scope>
    <source>
        <strain evidence="3">K2</strain>
    </source>
</reference>
<dbReference type="AlphaFoldDB" id="A0AAD9Q577"/>
<evidence type="ECO:0000256" key="2">
    <source>
        <dbReference type="ARBA" id="ARBA00022737"/>
    </source>
</evidence>
<evidence type="ECO:0000256" key="1">
    <source>
        <dbReference type="ARBA" id="ARBA00008486"/>
    </source>
</evidence>
<sequence length="221" mass="25128">MSFNRISEDEAAEAAKEYADKLHEIYKHECYGTKKKESCHSLAEFYMAVEKNITKAKDLYYHTCYKLGFADSCFALGNLFLTQKEYKDPEKALSLFHRACEQKSSGACNNAGLVYQNGIKDSSIQKDMYKAIDMFQKSCDHGHPNGCFNLSVIYLTGKDGIPKDLTRAFQLSLKSCGLMHPWACANLSRMYSIGDGVDKNQQEAEKYKRLAKKYSGRELRI</sequence>
<dbReference type="Pfam" id="PF08238">
    <property type="entry name" value="Sel1"/>
    <property type="match status" value="4"/>
</dbReference>
<dbReference type="GO" id="GO:0005758">
    <property type="term" value="C:mitochondrial intermembrane space"/>
    <property type="evidence" value="ECO:0007669"/>
    <property type="project" value="TreeGrafter"/>
</dbReference>
<keyword evidence="2" id="KW-0677">Repeat</keyword>
<dbReference type="Gene3D" id="1.25.40.10">
    <property type="entry name" value="Tetratricopeptide repeat domain"/>
    <property type="match status" value="1"/>
</dbReference>
<reference evidence="3" key="1">
    <citation type="journal article" date="2023" name="G3 (Bethesda)">
        <title>Whole genome assembly and annotation of the endangered Caribbean coral Acropora cervicornis.</title>
        <authorList>
            <person name="Selwyn J.D."/>
            <person name="Vollmer S.V."/>
        </authorList>
    </citation>
    <scope>NUCLEOTIDE SEQUENCE</scope>
    <source>
        <strain evidence="3">K2</strain>
    </source>
</reference>
<dbReference type="InterPro" id="IPR040239">
    <property type="entry name" value="HcpB-like"/>
</dbReference>
<dbReference type="InterPro" id="IPR006597">
    <property type="entry name" value="Sel1-like"/>
</dbReference>
<comment type="caution">
    <text evidence="3">The sequence shown here is derived from an EMBL/GenBank/DDBJ whole genome shotgun (WGS) entry which is preliminary data.</text>
</comment>
<evidence type="ECO:0000313" key="4">
    <source>
        <dbReference type="Proteomes" id="UP001249851"/>
    </source>
</evidence>
<proteinExistence type="inferred from homology"/>